<feature type="compositionally biased region" description="Basic and acidic residues" evidence="4">
    <location>
        <begin position="196"/>
        <end position="208"/>
    </location>
</feature>
<organism evidence="5 6">
    <name type="scientific">Mya arenaria</name>
    <name type="common">Soft-shell clam</name>
    <dbReference type="NCBI Taxonomy" id="6604"/>
    <lineage>
        <taxon>Eukaryota</taxon>
        <taxon>Metazoa</taxon>
        <taxon>Spiralia</taxon>
        <taxon>Lophotrochozoa</taxon>
        <taxon>Mollusca</taxon>
        <taxon>Bivalvia</taxon>
        <taxon>Autobranchia</taxon>
        <taxon>Heteroconchia</taxon>
        <taxon>Euheterodonta</taxon>
        <taxon>Imparidentia</taxon>
        <taxon>Neoheterodontei</taxon>
        <taxon>Myida</taxon>
        <taxon>Myoidea</taxon>
        <taxon>Myidae</taxon>
        <taxon>Mya</taxon>
    </lineage>
</organism>
<dbReference type="Proteomes" id="UP001164746">
    <property type="component" value="Chromosome 7"/>
</dbReference>
<keyword evidence="3" id="KW-0539">Nucleus</keyword>
<keyword evidence="6" id="KW-1185">Reference proteome</keyword>
<evidence type="ECO:0000256" key="1">
    <source>
        <dbReference type="ARBA" id="ARBA00004604"/>
    </source>
</evidence>
<name>A0ABY7EL14_MYAAR</name>
<dbReference type="EMBL" id="CP111018">
    <property type="protein sequence ID" value="WAR10672.1"/>
    <property type="molecule type" value="Genomic_DNA"/>
</dbReference>
<dbReference type="PANTHER" id="PTHR31109">
    <property type="entry name" value="PROTEIN FAM207A"/>
    <property type="match status" value="1"/>
</dbReference>
<evidence type="ECO:0000256" key="3">
    <source>
        <dbReference type="ARBA" id="ARBA00023242"/>
    </source>
</evidence>
<dbReference type="InterPro" id="IPR028160">
    <property type="entry name" value="Slx9-like"/>
</dbReference>
<gene>
    <name evidence="5" type="ORF">MAR_035748</name>
</gene>
<accession>A0ABY7EL14</accession>
<sequence length="208" mass="23363">MGKVKRQRQKVHNAAVKVKQPESSKSKVPKSILKDLPAGLTHADVQKSSLFDSIDLSKYNITTKLPEFDARSTLSSKSLKGLSLKKKEKQKLRHELWIQKLSAIDAAKQKEKEKKRKEQTPVVGDIGALADALPTLDLLLKESAGTKSASNEPKKPKGIQKEKKRRKQMLADIAVFQKVISHPSFKENPTATISDHLQERHKQEEMDT</sequence>
<comment type="subcellular location">
    <subcellularLocation>
        <location evidence="1">Nucleus</location>
        <location evidence="1">Nucleolus</location>
    </subcellularLocation>
</comment>
<feature type="region of interest" description="Disordered" evidence="4">
    <location>
        <begin position="143"/>
        <end position="166"/>
    </location>
</feature>
<reference evidence="5" key="1">
    <citation type="submission" date="2022-11" db="EMBL/GenBank/DDBJ databases">
        <title>Centuries of genome instability and evolution in soft-shell clam transmissible cancer (bioRxiv).</title>
        <authorList>
            <person name="Hart S.F.M."/>
            <person name="Yonemitsu M.A."/>
            <person name="Giersch R.M."/>
            <person name="Beal B.F."/>
            <person name="Arriagada G."/>
            <person name="Davis B.W."/>
            <person name="Ostrander E.A."/>
            <person name="Goff S.P."/>
            <person name="Metzger M.J."/>
        </authorList>
    </citation>
    <scope>NUCLEOTIDE SEQUENCE</scope>
    <source>
        <strain evidence="5">MELC-2E11</strain>
        <tissue evidence="5">Siphon/mantle</tissue>
    </source>
</reference>
<evidence type="ECO:0000313" key="6">
    <source>
        <dbReference type="Proteomes" id="UP001164746"/>
    </source>
</evidence>
<feature type="region of interest" description="Disordered" evidence="4">
    <location>
        <begin position="1"/>
        <end position="30"/>
    </location>
</feature>
<feature type="region of interest" description="Disordered" evidence="4">
    <location>
        <begin position="184"/>
        <end position="208"/>
    </location>
</feature>
<protein>
    <submittedName>
        <fullName evidence="5">F207A-like protein</fullName>
    </submittedName>
</protein>
<dbReference type="PANTHER" id="PTHR31109:SF2">
    <property type="entry name" value="RIBOSOME BIOGENESIS PROTEIN SLX9 HOMOLOG"/>
    <property type="match status" value="1"/>
</dbReference>
<evidence type="ECO:0000313" key="5">
    <source>
        <dbReference type="EMBL" id="WAR10672.1"/>
    </source>
</evidence>
<feature type="compositionally biased region" description="Basic residues" evidence="4">
    <location>
        <begin position="1"/>
        <end position="11"/>
    </location>
</feature>
<comment type="similarity">
    <text evidence="2">Belongs to the SLX9 family.</text>
</comment>
<evidence type="ECO:0000256" key="4">
    <source>
        <dbReference type="SAM" id="MobiDB-lite"/>
    </source>
</evidence>
<dbReference type="Pfam" id="PF15341">
    <property type="entry name" value="SLX9"/>
    <property type="match status" value="1"/>
</dbReference>
<proteinExistence type="inferred from homology"/>
<evidence type="ECO:0000256" key="2">
    <source>
        <dbReference type="ARBA" id="ARBA00011022"/>
    </source>
</evidence>
<feature type="compositionally biased region" description="Basic and acidic residues" evidence="4">
    <location>
        <begin position="152"/>
        <end position="161"/>
    </location>
</feature>